<feature type="chain" id="PRO_5042568995" evidence="2">
    <location>
        <begin position="21"/>
        <end position="78"/>
    </location>
</feature>
<dbReference type="PANTHER" id="PTHR32063">
    <property type="match status" value="1"/>
</dbReference>
<keyword evidence="1" id="KW-0472">Membrane</keyword>
<dbReference type="RefSeq" id="WP_310866368.1">
    <property type="nucleotide sequence ID" value="NZ_JAVLSF010000637.1"/>
</dbReference>
<evidence type="ECO:0000256" key="2">
    <source>
        <dbReference type="SAM" id="SignalP"/>
    </source>
</evidence>
<name>A0AAJ2GYJ4_9HYPH</name>
<dbReference type="GO" id="GO:0005886">
    <property type="term" value="C:plasma membrane"/>
    <property type="evidence" value="ECO:0007669"/>
    <property type="project" value="TreeGrafter"/>
</dbReference>
<feature type="signal peptide" evidence="2">
    <location>
        <begin position="1"/>
        <end position="20"/>
    </location>
</feature>
<organism evidence="3 4">
    <name type="scientific">Rhizobium hidalgonense</name>
    <dbReference type="NCBI Taxonomy" id="1538159"/>
    <lineage>
        <taxon>Bacteria</taxon>
        <taxon>Pseudomonadati</taxon>
        <taxon>Pseudomonadota</taxon>
        <taxon>Alphaproteobacteria</taxon>
        <taxon>Hyphomicrobiales</taxon>
        <taxon>Rhizobiaceae</taxon>
        <taxon>Rhizobium/Agrobacterium group</taxon>
        <taxon>Rhizobium</taxon>
    </lineage>
</organism>
<keyword evidence="2" id="KW-0732">Signal</keyword>
<evidence type="ECO:0000256" key="1">
    <source>
        <dbReference type="SAM" id="Phobius"/>
    </source>
</evidence>
<accession>A0AAJ2GYJ4</accession>
<protein>
    <submittedName>
        <fullName evidence="3">Efflux RND transporter permease subunit</fullName>
    </submittedName>
</protein>
<dbReference type="AlphaFoldDB" id="A0AAJ2GYJ4"/>
<dbReference type="SUPFAM" id="SSF82866">
    <property type="entry name" value="Multidrug efflux transporter AcrB transmembrane domain"/>
    <property type="match status" value="1"/>
</dbReference>
<dbReference type="Gene3D" id="1.20.1640.10">
    <property type="entry name" value="Multidrug efflux transporter AcrB transmembrane domain"/>
    <property type="match status" value="1"/>
</dbReference>
<feature type="non-terminal residue" evidence="3">
    <location>
        <position position="1"/>
    </location>
</feature>
<reference evidence="3" key="1">
    <citation type="submission" date="2023-04" db="EMBL/GenBank/DDBJ databases">
        <title>Genomic characterization of faba bean (Vicia faba) microsymbionts in Mexican soils.</title>
        <authorList>
            <person name="Rivera Orduna F.N."/>
            <person name="Guevara-Luna J."/>
            <person name="Yan J."/>
            <person name="Arroyo-Herrera I."/>
            <person name="Li Y."/>
            <person name="Vasquez-Murrieta M.S."/>
            <person name="Wang E.T."/>
        </authorList>
    </citation>
    <scope>NUCLEOTIDE SEQUENCE</scope>
    <source>
        <strain evidence="3">CH26</strain>
    </source>
</reference>
<gene>
    <name evidence="3" type="ORF">RJJ65_37650</name>
</gene>
<dbReference type="Pfam" id="PF00873">
    <property type="entry name" value="ACR_tran"/>
    <property type="match status" value="1"/>
</dbReference>
<keyword evidence="1" id="KW-0812">Transmembrane</keyword>
<keyword evidence="1" id="KW-1133">Transmembrane helix</keyword>
<dbReference type="PANTHER" id="PTHR32063:SF24">
    <property type="entry name" value="CATION EFFLUX SYSTEM (ACRB_ACRD_ACRF FAMILY)"/>
    <property type="match status" value="1"/>
</dbReference>
<dbReference type="EMBL" id="JAVLSF010000637">
    <property type="protein sequence ID" value="MDR9778267.1"/>
    <property type="molecule type" value="Genomic_DNA"/>
</dbReference>
<dbReference type="GO" id="GO:0042910">
    <property type="term" value="F:xenobiotic transmembrane transporter activity"/>
    <property type="evidence" value="ECO:0007669"/>
    <property type="project" value="TreeGrafter"/>
</dbReference>
<evidence type="ECO:0000313" key="3">
    <source>
        <dbReference type="EMBL" id="MDR9778267.1"/>
    </source>
</evidence>
<sequence length="78" mass="8508">RPVLMTACVASFGFIPMALATGTGAEVQRPLATVVIGGIISSTLLTLIVLPVVYRWLNTRKLFRFRASPNIHNNKDVL</sequence>
<dbReference type="Proteomes" id="UP001268610">
    <property type="component" value="Unassembled WGS sequence"/>
</dbReference>
<proteinExistence type="predicted"/>
<feature type="transmembrane region" description="Helical" evidence="1">
    <location>
        <begin position="30"/>
        <end position="57"/>
    </location>
</feature>
<comment type="caution">
    <text evidence="3">The sequence shown here is derived from an EMBL/GenBank/DDBJ whole genome shotgun (WGS) entry which is preliminary data.</text>
</comment>
<dbReference type="InterPro" id="IPR001036">
    <property type="entry name" value="Acrflvin-R"/>
</dbReference>
<evidence type="ECO:0000313" key="4">
    <source>
        <dbReference type="Proteomes" id="UP001268610"/>
    </source>
</evidence>